<feature type="domain" description="ATPase" evidence="1">
    <location>
        <begin position="3"/>
        <end position="205"/>
    </location>
</feature>
<evidence type="ECO:0000259" key="2">
    <source>
        <dbReference type="Pfam" id="PF03008"/>
    </source>
</evidence>
<dbReference type="Pfam" id="PF01637">
    <property type="entry name" value="ATPase_2"/>
    <property type="match status" value="1"/>
</dbReference>
<dbReference type="SUPFAM" id="SSF52540">
    <property type="entry name" value="P-loop containing nucleoside triphosphate hydrolases"/>
    <property type="match status" value="1"/>
</dbReference>
<dbReference type="InterPro" id="IPR011579">
    <property type="entry name" value="ATPase_dom"/>
</dbReference>
<evidence type="ECO:0000313" key="3">
    <source>
        <dbReference type="EMBL" id="PIP64708.1"/>
    </source>
</evidence>
<dbReference type="EMBL" id="PCTD01000041">
    <property type="protein sequence ID" value="PIP64708.1"/>
    <property type="molecule type" value="Genomic_DNA"/>
</dbReference>
<organism evidence="3 4">
    <name type="scientific">Candidatus Roizmanbacteria bacterium CG22_combo_CG10-13_8_21_14_all_33_16</name>
    <dbReference type="NCBI Taxonomy" id="1974859"/>
    <lineage>
        <taxon>Bacteria</taxon>
        <taxon>Candidatus Roizmaniibacteriota</taxon>
    </lineage>
</organism>
<evidence type="ECO:0000259" key="1">
    <source>
        <dbReference type="Pfam" id="PF01637"/>
    </source>
</evidence>
<comment type="caution">
    <text evidence="3">The sequence shown here is derived from an EMBL/GenBank/DDBJ whole genome shotgun (WGS) entry which is preliminary data.</text>
</comment>
<proteinExistence type="predicted"/>
<dbReference type="Pfam" id="PF03008">
    <property type="entry name" value="DUF234"/>
    <property type="match status" value="1"/>
</dbReference>
<dbReference type="PANTHER" id="PTHR34704:SF1">
    <property type="entry name" value="ATPASE"/>
    <property type="match status" value="1"/>
</dbReference>
<dbReference type="Proteomes" id="UP000230802">
    <property type="component" value="Unassembled WGS sequence"/>
</dbReference>
<dbReference type="Gene3D" id="3.40.50.300">
    <property type="entry name" value="P-loop containing nucleotide triphosphate hydrolases"/>
    <property type="match status" value="1"/>
</dbReference>
<accession>A0A2H0C5W5</accession>
<dbReference type="SUPFAM" id="SSF46785">
    <property type="entry name" value="Winged helix' DNA-binding domain"/>
    <property type="match status" value="1"/>
</dbReference>
<reference evidence="3 4" key="1">
    <citation type="submission" date="2017-09" db="EMBL/GenBank/DDBJ databases">
        <title>Depth-based differentiation of microbial function through sediment-hosted aquifers and enrichment of novel symbionts in the deep terrestrial subsurface.</title>
        <authorList>
            <person name="Probst A.J."/>
            <person name="Ladd B."/>
            <person name="Jarett J.K."/>
            <person name="Geller-Mcgrath D.E."/>
            <person name="Sieber C.M."/>
            <person name="Emerson J.B."/>
            <person name="Anantharaman K."/>
            <person name="Thomas B.C."/>
            <person name="Malmstrom R."/>
            <person name="Stieglmeier M."/>
            <person name="Klingl A."/>
            <person name="Woyke T."/>
            <person name="Ryan C.M."/>
            <person name="Banfield J.F."/>
        </authorList>
    </citation>
    <scope>NUCLEOTIDE SEQUENCE [LARGE SCALE GENOMIC DNA]</scope>
    <source>
        <strain evidence="3">CG22_combo_CG10-13_8_21_14_all_33_16</strain>
    </source>
</reference>
<dbReference type="InterPro" id="IPR004256">
    <property type="entry name" value="DUF234"/>
</dbReference>
<dbReference type="AlphaFoldDB" id="A0A2H0C5W5"/>
<protein>
    <submittedName>
        <fullName evidence="3">ATPase</fullName>
    </submittedName>
</protein>
<dbReference type="GO" id="GO:0005524">
    <property type="term" value="F:ATP binding"/>
    <property type="evidence" value="ECO:0007669"/>
    <property type="project" value="InterPro"/>
</dbReference>
<dbReference type="InterPro" id="IPR027417">
    <property type="entry name" value="P-loop_NTPase"/>
</dbReference>
<feature type="domain" description="DUF234" evidence="2">
    <location>
        <begin position="315"/>
        <end position="402"/>
    </location>
</feature>
<dbReference type="PANTHER" id="PTHR34704">
    <property type="entry name" value="ATPASE"/>
    <property type="match status" value="1"/>
</dbReference>
<dbReference type="InterPro" id="IPR011335">
    <property type="entry name" value="Restrct_endonuc-II-like"/>
</dbReference>
<evidence type="ECO:0000313" key="4">
    <source>
        <dbReference type="Proteomes" id="UP000230802"/>
    </source>
</evidence>
<dbReference type="SUPFAM" id="SSF52980">
    <property type="entry name" value="Restriction endonuclease-like"/>
    <property type="match status" value="1"/>
</dbReference>
<name>A0A2H0C5W5_9BACT</name>
<gene>
    <name evidence="3" type="ORF">COW96_01035</name>
</gene>
<dbReference type="InterPro" id="IPR036390">
    <property type="entry name" value="WH_DNA-bd_sf"/>
</dbReference>
<sequence>MKFINRTSEISFIQKEVDASKSSFIIIYGKRRIGKTELIKESAKNRKLLYFLGRQVNNKDNLDQLSKTCSVFFNEPILIGQPFLNWDQFFSFLAVRLNKNTLIVFDEYPYFVSAQPGLSTIFQKWWDESLKKISFCKFILCGSSFGMMIEETLSEKAPLYGRRTGQIHVKPLSYYNSWKFFPNLSFSKFLEFYSVTGGNPEYLTRFSSYKNIDEAIEQEVFTTHSPLYEEIDFLLKEELREPKNYYSILKSLALNRNKISDLIEQTGIEKSSLHTYLYYLENLGLIEKEIPITEKHPEKSRKGIFRIKDQFVHFWFQFVLPFRREIEIGELNFLMKKTREDLPKIIQENYQRSATEIIIRNERVIGHIERVGRYWNNEIEIDNIGLNENRKEIYFIECKWSNKLLGGNVLKELISKSQRVDWNKGSRKEKYILLSKSGFTQELIQKSKKDKNIILIHEDKLI</sequence>